<dbReference type="SMART" id="SM00032">
    <property type="entry name" value="CCP"/>
    <property type="match status" value="2"/>
</dbReference>
<dbReference type="GO" id="GO:0004252">
    <property type="term" value="F:serine-type endopeptidase activity"/>
    <property type="evidence" value="ECO:0007669"/>
    <property type="project" value="InterPro"/>
</dbReference>
<evidence type="ECO:0000313" key="27">
    <source>
        <dbReference type="EMBL" id="NXB89422.1"/>
    </source>
</evidence>
<dbReference type="SUPFAM" id="SSF50494">
    <property type="entry name" value="Trypsin-like serine proteases"/>
    <property type="match status" value="1"/>
</dbReference>
<reference evidence="27" key="1">
    <citation type="submission" date="2019-09" db="EMBL/GenBank/DDBJ databases">
        <title>Bird 10,000 Genomes (B10K) Project - Family phase.</title>
        <authorList>
            <person name="Zhang G."/>
        </authorList>
    </citation>
    <scope>NUCLEOTIDE SEQUENCE</scope>
    <source>
        <strain evidence="27">OUT-0048</strain>
        <tissue evidence="27">Muscle</tissue>
    </source>
</reference>
<keyword evidence="6" id="KW-0721">Serine protease homolog</keyword>
<dbReference type="Gene3D" id="2.40.10.10">
    <property type="entry name" value="Trypsin-like serine proteases"/>
    <property type="match status" value="2"/>
</dbReference>
<protein>
    <recommendedName>
        <fullName evidence="18">Inactive serine protease PAMR1</fullName>
    </recommendedName>
    <alternativeName>
        <fullName evidence="20">Peptidase domain-containing protein associated with muscle regeneration 1</fullName>
    </alternativeName>
    <alternativeName>
        <fullName evidence="19">Regeneration-associated muscle protease homolog</fullName>
    </alternativeName>
</protein>
<evidence type="ECO:0000256" key="3">
    <source>
        <dbReference type="ARBA" id="ARBA00004613"/>
    </source>
</evidence>
<accession>A0A851KJ84</accession>
<dbReference type="Proteomes" id="UP000634236">
    <property type="component" value="Unassembled WGS sequence"/>
</dbReference>
<dbReference type="PROSITE" id="PS50240">
    <property type="entry name" value="TRYPSIN_DOM"/>
    <property type="match status" value="1"/>
</dbReference>
<keyword evidence="8" id="KW-0812">Transmembrane</keyword>
<dbReference type="InterPro" id="IPR043504">
    <property type="entry name" value="Peptidase_S1_PA_chymotrypsin"/>
</dbReference>
<evidence type="ECO:0000256" key="1">
    <source>
        <dbReference type="ARBA" id="ARBA00004167"/>
    </source>
</evidence>
<evidence type="ECO:0000256" key="18">
    <source>
        <dbReference type="ARBA" id="ARBA00040464"/>
    </source>
</evidence>
<feature type="domain" description="CUB" evidence="23">
    <location>
        <begin position="104"/>
        <end position="212"/>
    </location>
</feature>
<dbReference type="FunFam" id="2.10.70.10:FF:000029">
    <property type="entry name" value="Inactive serine protease PAMR1 isoform X1"/>
    <property type="match status" value="1"/>
</dbReference>
<feature type="non-terminal residue" evidence="27">
    <location>
        <position position="697"/>
    </location>
</feature>
<evidence type="ECO:0000256" key="7">
    <source>
        <dbReference type="ARBA" id="ARBA00022659"/>
    </source>
</evidence>
<dbReference type="Pfam" id="PF00008">
    <property type="entry name" value="EGF"/>
    <property type="match status" value="1"/>
</dbReference>
<keyword evidence="14 21" id="KW-1015">Disulfide bond</keyword>
<dbReference type="FunFam" id="2.40.10.10:FF:000068">
    <property type="entry name" value="transmembrane protease serine 2"/>
    <property type="match status" value="1"/>
</dbReference>
<evidence type="ECO:0000256" key="4">
    <source>
        <dbReference type="ARBA" id="ARBA00022525"/>
    </source>
</evidence>
<comment type="subcellular location">
    <subcellularLocation>
        <location evidence="2">Cytoplasmic vesicle</location>
        <location evidence="2">Secretory vesicle</location>
    </subcellularLocation>
    <subcellularLocation>
        <location evidence="1">Membrane</location>
        <topology evidence="1">Single-pass membrane protein</topology>
    </subcellularLocation>
    <subcellularLocation>
        <location evidence="3">Secreted</location>
    </subcellularLocation>
</comment>
<keyword evidence="27" id="KW-0378">Hydrolase</keyword>
<evidence type="ECO:0000256" key="13">
    <source>
        <dbReference type="ARBA" id="ARBA00023136"/>
    </source>
</evidence>
<evidence type="ECO:0000256" key="6">
    <source>
        <dbReference type="ARBA" id="ARBA00022542"/>
    </source>
</evidence>
<dbReference type="InterPro" id="IPR035914">
    <property type="entry name" value="Sperma_CUB_dom_sf"/>
</dbReference>
<keyword evidence="13" id="KW-0472">Membrane</keyword>
<dbReference type="InterPro" id="IPR001254">
    <property type="entry name" value="Trypsin_dom"/>
</dbReference>
<dbReference type="GO" id="GO:0120025">
    <property type="term" value="C:plasma membrane bounded cell projection"/>
    <property type="evidence" value="ECO:0007669"/>
    <property type="project" value="UniProtKB-ARBA"/>
</dbReference>
<evidence type="ECO:0000259" key="23">
    <source>
        <dbReference type="PROSITE" id="PS01180"/>
    </source>
</evidence>
<evidence type="ECO:0000259" key="25">
    <source>
        <dbReference type="PROSITE" id="PS50240"/>
    </source>
</evidence>
<dbReference type="SUPFAM" id="SSF57196">
    <property type="entry name" value="EGF/Laminin"/>
    <property type="match status" value="1"/>
</dbReference>
<evidence type="ECO:0000256" key="10">
    <source>
        <dbReference type="ARBA" id="ARBA00022737"/>
    </source>
</evidence>
<comment type="caution">
    <text evidence="27">The sequence shown here is derived from an EMBL/GenBank/DDBJ whole genome shotgun (WGS) entry which is preliminary data.</text>
</comment>
<dbReference type="InterPro" id="IPR000436">
    <property type="entry name" value="Sushi_SCR_CCP_dom"/>
</dbReference>
<evidence type="ECO:0000256" key="2">
    <source>
        <dbReference type="ARBA" id="ARBA00004398"/>
    </source>
</evidence>
<feature type="domain" description="EGF-like" evidence="24">
    <location>
        <begin position="211"/>
        <end position="248"/>
    </location>
</feature>
<keyword evidence="12" id="KW-1133">Transmembrane helix</keyword>
<feature type="domain" description="Sushi" evidence="26">
    <location>
        <begin position="365"/>
        <end position="420"/>
    </location>
</feature>
<evidence type="ECO:0000256" key="11">
    <source>
        <dbReference type="ARBA" id="ARBA00022837"/>
    </source>
</evidence>
<dbReference type="GO" id="GO:0071944">
    <property type="term" value="C:cell periphery"/>
    <property type="evidence" value="ECO:0007669"/>
    <property type="project" value="UniProtKB-ARBA"/>
</dbReference>
<evidence type="ECO:0000256" key="17">
    <source>
        <dbReference type="ARBA" id="ARBA00037622"/>
    </source>
</evidence>
<dbReference type="Pfam" id="PF00431">
    <property type="entry name" value="CUB"/>
    <property type="match status" value="1"/>
</dbReference>
<dbReference type="PANTHER" id="PTHR24254">
    <property type="entry name" value="PROTHROMBIN"/>
    <property type="match status" value="1"/>
</dbReference>
<evidence type="ECO:0000256" key="19">
    <source>
        <dbReference type="ARBA" id="ARBA00041872"/>
    </source>
</evidence>
<evidence type="ECO:0000256" key="22">
    <source>
        <dbReference type="PROSITE-ProRule" id="PRU00302"/>
    </source>
</evidence>
<keyword evidence="28" id="KW-1185">Reference proteome</keyword>
<dbReference type="CDD" id="cd00033">
    <property type="entry name" value="CCP"/>
    <property type="match status" value="2"/>
</dbReference>
<dbReference type="Gene3D" id="2.60.120.290">
    <property type="entry name" value="Spermadhesin, CUB domain"/>
    <property type="match status" value="1"/>
</dbReference>
<organism evidence="27 28">
    <name type="scientific">Vidua chalybeata</name>
    <name type="common">Village indigobird</name>
    <dbReference type="NCBI Taxonomy" id="81927"/>
    <lineage>
        <taxon>Eukaryota</taxon>
        <taxon>Metazoa</taxon>
        <taxon>Chordata</taxon>
        <taxon>Craniata</taxon>
        <taxon>Vertebrata</taxon>
        <taxon>Euteleostomi</taxon>
        <taxon>Archelosauria</taxon>
        <taxon>Archosauria</taxon>
        <taxon>Dinosauria</taxon>
        <taxon>Saurischia</taxon>
        <taxon>Theropoda</taxon>
        <taxon>Coelurosauria</taxon>
        <taxon>Aves</taxon>
        <taxon>Neognathae</taxon>
        <taxon>Neoaves</taxon>
        <taxon>Telluraves</taxon>
        <taxon>Australaves</taxon>
        <taxon>Passeriformes</taxon>
        <taxon>Passeroidea</taxon>
        <taxon>Estrildidae</taxon>
        <taxon>Viduinae</taxon>
        <taxon>Vidua</taxon>
    </lineage>
</organism>
<evidence type="ECO:0000256" key="21">
    <source>
        <dbReference type="PROSITE-ProRule" id="PRU00076"/>
    </source>
</evidence>
<keyword evidence="11" id="KW-0106">Calcium</keyword>
<evidence type="ECO:0000259" key="24">
    <source>
        <dbReference type="PROSITE" id="PS50026"/>
    </source>
</evidence>
<comment type="caution">
    <text evidence="21">Lacks conserved residue(s) required for the propagation of feature annotation.</text>
</comment>
<dbReference type="Pfam" id="PF00084">
    <property type="entry name" value="Sushi"/>
    <property type="match status" value="2"/>
</dbReference>
<evidence type="ECO:0000256" key="9">
    <source>
        <dbReference type="ARBA" id="ARBA00022729"/>
    </source>
</evidence>
<dbReference type="AlphaFoldDB" id="A0A851KJ84"/>
<evidence type="ECO:0000256" key="8">
    <source>
        <dbReference type="ARBA" id="ARBA00022692"/>
    </source>
</evidence>
<dbReference type="SUPFAM" id="SSF57535">
    <property type="entry name" value="Complement control module/SCR domain"/>
    <property type="match status" value="1"/>
</dbReference>
<dbReference type="InterPro" id="IPR000859">
    <property type="entry name" value="CUB_dom"/>
</dbReference>
<evidence type="ECO:0000256" key="16">
    <source>
        <dbReference type="ARBA" id="ARBA00023329"/>
    </source>
</evidence>
<dbReference type="GO" id="GO:0007399">
    <property type="term" value="P:nervous system development"/>
    <property type="evidence" value="ECO:0007669"/>
    <property type="project" value="UniProtKB-ARBA"/>
</dbReference>
<dbReference type="SUPFAM" id="SSF49854">
    <property type="entry name" value="Spermadhesin, CUB domain"/>
    <property type="match status" value="1"/>
</dbReference>
<keyword evidence="9" id="KW-0732">Signal</keyword>
<feature type="domain" description="Sushi" evidence="26">
    <location>
        <begin position="254"/>
        <end position="320"/>
    </location>
</feature>
<evidence type="ECO:0000256" key="20">
    <source>
        <dbReference type="ARBA" id="ARBA00042985"/>
    </source>
</evidence>
<keyword evidence="10" id="KW-0677">Repeat</keyword>
<dbReference type="Gene3D" id="2.10.70.10">
    <property type="entry name" value="Complement Module, domain 1"/>
    <property type="match status" value="2"/>
</dbReference>
<dbReference type="SMART" id="SM00020">
    <property type="entry name" value="Tryp_SPc"/>
    <property type="match status" value="1"/>
</dbReference>
<keyword evidence="7 22" id="KW-0768">Sushi</keyword>
<keyword evidence="4" id="KW-0964">Secreted</keyword>
<comment type="function">
    <text evidence="17">May play a role in regeneration of skeletal muscle.</text>
</comment>
<dbReference type="GO" id="GO:0030133">
    <property type="term" value="C:transport vesicle"/>
    <property type="evidence" value="ECO:0007669"/>
    <property type="project" value="UniProtKB-SubCell"/>
</dbReference>
<keyword evidence="5 21" id="KW-0245">EGF-like domain</keyword>
<dbReference type="InterPro" id="IPR009003">
    <property type="entry name" value="Peptidase_S1_PA"/>
</dbReference>
<evidence type="ECO:0000259" key="26">
    <source>
        <dbReference type="PROSITE" id="PS50923"/>
    </source>
</evidence>
<dbReference type="PROSITE" id="PS50923">
    <property type="entry name" value="SUSHI"/>
    <property type="match status" value="2"/>
</dbReference>
<dbReference type="FunFam" id="2.10.25.10:FF:000247">
    <property type="entry name" value="Delta/notch like EGF repeat containing"/>
    <property type="match status" value="1"/>
</dbReference>
<evidence type="ECO:0000256" key="12">
    <source>
        <dbReference type="ARBA" id="ARBA00022989"/>
    </source>
</evidence>
<dbReference type="InterPro" id="IPR001881">
    <property type="entry name" value="EGF-like_Ca-bd_dom"/>
</dbReference>
<evidence type="ECO:0000256" key="15">
    <source>
        <dbReference type="ARBA" id="ARBA00023180"/>
    </source>
</evidence>
<dbReference type="PROSITE" id="PS00022">
    <property type="entry name" value="EGF_1"/>
    <property type="match status" value="1"/>
</dbReference>
<name>A0A851KJ84_VIDCH</name>
<dbReference type="PROSITE" id="PS01186">
    <property type="entry name" value="EGF_2"/>
    <property type="match status" value="1"/>
</dbReference>
<dbReference type="SMART" id="SM00181">
    <property type="entry name" value="EGF"/>
    <property type="match status" value="2"/>
</dbReference>
<dbReference type="PROSITE" id="PS50026">
    <property type="entry name" value="EGF_3"/>
    <property type="match status" value="1"/>
</dbReference>
<dbReference type="FunFam" id="2.60.120.290:FF:000005">
    <property type="entry name" value="Procollagen C-endopeptidase enhancer 1"/>
    <property type="match status" value="1"/>
</dbReference>
<dbReference type="GO" id="GO:0006508">
    <property type="term" value="P:proteolysis"/>
    <property type="evidence" value="ECO:0007669"/>
    <property type="project" value="UniProtKB-KW"/>
</dbReference>
<dbReference type="Gene3D" id="2.10.25.10">
    <property type="entry name" value="Laminin"/>
    <property type="match status" value="1"/>
</dbReference>
<feature type="disulfide bond" evidence="22">
    <location>
        <begin position="291"/>
        <end position="318"/>
    </location>
</feature>
<dbReference type="PROSITE" id="PS01180">
    <property type="entry name" value="CUB"/>
    <property type="match status" value="1"/>
</dbReference>
<evidence type="ECO:0000256" key="5">
    <source>
        <dbReference type="ARBA" id="ARBA00022536"/>
    </source>
</evidence>
<keyword evidence="15" id="KW-0325">Glycoprotein</keyword>
<proteinExistence type="predicted"/>
<dbReference type="InterPro" id="IPR051659">
    <property type="entry name" value="Serine_Protease_S1-Domain"/>
</dbReference>
<dbReference type="SMART" id="SM00042">
    <property type="entry name" value="CUB"/>
    <property type="match status" value="1"/>
</dbReference>
<evidence type="ECO:0000313" key="28">
    <source>
        <dbReference type="Proteomes" id="UP000634236"/>
    </source>
</evidence>
<evidence type="ECO:0000256" key="14">
    <source>
        <dbReference type="ARBA" id="ARBA00023157"/>
    </source>
</evidence>
<gene>
    <name evidence="27" type="primary">Pamr1</name>
    <name evidence="27" type="ORF">VIDCHA_R03959</name>
</gene>
<feature type="domain" description="Peptidase S1" evidence="25">
    <location>
        <begin position="421"/>
        <end position="697"/>
    </location>
</feature>
<dbReference type="PANTHER" id="PTHR24254:SF9">
    <property type="entry name" value="INACTIVE SERINE PROTEASE PAMR1"/>
    <property type="match status" value="1"/>
</dbReference>
<sequence length="697" mass="78216">EYTMINENCPGAEWNIMCRECCEYDQIECICPGQKERVGYTIPCCRNEDNECDSCLIHPGCTIFENCKSCRNGSWGGTLDDFYIKGIYCAECRAGWYGGDCMRCGQVLQASRGQILLEGYPLNARCEWTIHVQAGFNIELRFSMLSLEFDYMCQYDYVEIRDGDNLDSRIIKKFCGNERPPPIQSTGSSLHVLFQSDGSKNFDGFHAVFEEITACSSSPCHHDGTCILDKSSTYKCACLAGYTGNRCENFLEEKNCSDPGGPLNGYRRVVEDTGLLNGRYAKIGTVIAFFCNNSYVLSGNEQRTCRDDGEWSGKQPICIKACREPKISDLVRQKVLPMQVQSRETPLHQLYSSAFSKQKLQIYPTKKPALPFGELPPGYQHLHTQLQYECVSPFYRRLGSSRRTCLKTGKWSGRAPVCIPICGKAENITLKKAMTSMRWPWQAAIYRTANGVKENSLRKGSWILICSGALVNERTVVVAAHCVTDLGKTVMLKTAELKVVLGKFYRDDDRDEKTIQNLRISAIIVHPNYDPILLDSDIAVIKLLDKARISSHVQPICLSSSHALTSSTEDLKIMVTGWKVLAAIKDLGYKNDTIRMGVVQMVDSLLCEQQYEDNGIQVSITDNMFCAKQDHTAFSNICPAETGGIAAITLPGKASPELRWHLMGLVSWGYDKTCSLELYSGYTKALPFKDWIEKNMK</sequence>
<dbReference type="CDD" id="cd00041">
    <property type="entry name" value="CUB"/>
    <property type="match status" value="1"/>
</dbReference>
<feature type="disulfide bond" evidence="21">
    <location>
        <begin position="238"/>
        <end position="247"/>
    </location>
</feature>
<dbReference type="SMART" id="SM00179">
    <property type="entry name" value="EGF_CA"/>
    <property type="match status" value="1"/>
</dbReference>
<keyword evidence="16" id="KW-0968">Cytoplasmic vesicle</keyword>
<keyword evidence="27" id="KW-0645">Protease</keyword>
<dbReference type="GO" id="GO:0016020">
    <property type="term" value="C:membrane"/>
    <property type="evidence" value="ECO:0007669"/>
    <property type="project" value="UniProtKB-SubCell"/>
</dbReference>
<dbReference type="InterPro" id="IPR035976">
    <property type="entry name" value="Sushi/SCR/CCP_sf"/>
</dbReference>
<dbReference type="InterPro" id="IPR000742">
    <property type="entry name" value="EGF"/>
</dbReference>
<dbReference type="CDD" id="cd00054">
    <property type="entry name" value="EGF_CA"/>
    <property type="match status" value="1"/>
</dbReference>
<dbReference type="EMBL" id="WBNB01001487">
    <property type="protein sequence ID" value="NXB89422.1"/>
    <property type="molecule type" value="Genomic_DNA"/>
</dbReference>
<dbReference type="GO" id="GO:0005509">
    <property type="term" value="F:calcium ion binding"/>
    <property type="evidence" value="ECO:0007669"/>
    <property type="project" value="InterPro"/>
</dbReference>
<dbReference type="CDD" id="cd00190">
    <property type="entry name" value="Tryp_SPc"/>
    <property type="match status" value="1"/>
</dbReference>
<dbReference type="Pfam" id="PF00089">
    <property type="entry name" value="Trypsin"/>
    <property type="match status" value="1"/>
</dbReference>
<feature type="non-terminal residue" evidence="27">
    <location>
        <position position="1"/>
    </location>
</feature>
<dbReference type="GO" id="GO:0005576">
    <property type="term" value="C:extracellular region"/>
    <property type="evidence" value="ECO:0007669"/>
    <property type="project" value="UniProtKB-SubCell"/>
</dbReference>